<dbReference type="AlphaFoldDB" id="A0A9X0WDX0"/>
<dbReference type="GO" id="GO:0000271">
    <property type="term" value="P:polysaccharide biosynthetic process"/>
    <property type="evidence" value="ECO:0007669"/>
    <property type="project" value="InterPro"/>
</dbReference>
<name>A0A9X0WDX0_9GAMM</name>
<dbReference type="PIRSF" id="PIRSF500136">
    <property type="entry name" value="UDP_ManNAc_DH"/>
    <property type="match status" value="1"/>
</dbReference>
<proteinExistence type="inferred from homology"/>
<evidence type="ECO:0000256" key="1">
    <source>
        <dbReference type="ARBA" id="ARBA00006601"/>
    </source>
</evidence>
<dbReference type="GO" id="GO:0016628">
    <property type="term" value="F:oxidoreductase activity, acting on the CH-CH group of donors, NAD or NADP as acceptor"/>
    <property type="evidence" value="ECO:0007669"/>
    <property type="project" value="InterPro"/>
</dbReference>
<feature type="domain" description="UDP-glucose/GDP-mannose dehydrogenase C-terminal" evidence="3">
    <location>
        <begin position="133"/>
        <end position="235"/>
    </location>
</feature>
<organism evidence="4 5">
    <name type="scientific">Lamprobacter modestohalophilus</name>
    <dbReference type="NCBI Taxonomy" id="1064514"/>
    <lineage>
        <taxon>Bacteria</taxon>
        <taxon>Pseudomonadati</taxon>
        <taxon>Pseudomonadota</taxon>
        <taxon>Gammaproteobacteria</taxon>
        <taxon>Chromatiales</taxon>
        <taxon>Chromatiaceae</taxon>
        <taxon>Lamprobacter</taxon>
    </lineage>
</organism>
<reference evidence="4 5" key="1">
    <citation type="journal article" date="2020" name="Microorganisms">
        <title>Osmotic Adaptation and Compatible Solute Biosynthesis of Phototrophic Bacteria as Revealed from Genome Analyses.</title>
        <authorList>
            <person name="Imhoff J.F."/>
            <person name="Rahn T."/>
            <person name="Kunzel S."/>
            <person name="Keller A."/>
            <person name="Neulinger S.C."/>
        </authorList>
    </citation>
    <scope>NUCLEOTIDE SEQUENCE [LARGE SCALE GENOMIC DNA]</scope>
    <source>
        <strain evidence="4 5">DSM 25653</strain>
    </source>
</reference>
<protein>
    <submittedName>
        <fullName evidence="4">Nucleotide sugar dehydrogenase</fullName>
    </submittedName>
</protein>
<evidence type="ECO:0000313" key="4">
    <source>
        <dbReference type="EMBL" id="MBK1621852.1"/>
    </source>
</evidence>
<dbReference type="InterPro" id="IPR008927">
    <property type="entry name" value="6-PGluconate_DH-like_C_sf"/>
</dbReference>
<dbReference type="RefSeq" id="WP_200252495.1">
    <property type="nucleotide sequence ID" value="NZ_NRRY01000144.1"/>
</dbReference>
<dbReference type="SUPFAM" id="SSF52413">
    <property type="entry name" value="UDP-glucose/GDP-mannose dehydrogenase C-terminal domain"/>
    <property type="match status" value="1"/>
</dbReference>
<keyword evidence="2" id="KW-0560">Oxidoreductase</keyword>
<dbReference type="PIRSF" id="PIRSF000124">
    <property type="entry name" value="UDPglc_GDPman_dh"/>
    <property type="match status" value="1"/>
</dbReference>
<dbReference type="GO" id="GO:0016616">
    <property type="term" value="F:oxidoreductase activity, acting on the CH-OH group of donors, NAD or NADP as acceptor"/>
    <property type="evidence" value="ECO:0007669"/>
    <property type="project" value="InterPro"/>
</dbReference>
<dbReference type="InterPro" id="IPR017476">
    <property type="entry name" value="UDP-Glc/GDP-Man"/>
</dbReference>
<dbReference type="InterPro" id="IPR036220">
    <property type="entry name" value="UDP-Glc/GDP-Man_DH_C_sf"/>
</dbReference>
<dbReference type="NCBIfam" id="TIGR03026">
    <property type="entry name" value="NDP-sugDHase"/>
    <property type="match status" value="1"/>
</dbReference>
<dbReference type="Pfam" id="PF00984">
    <property type="entry name" value="UDPG_MGDP_dh"/>
    <property type="match status" value="1"/>
</dbReference>
<evidence type="ECO:0000256" key="2">
    <source>
        <dbReference type="ARBA" id="ARBA00023002"/>
    </source>
</evidence>
<accession>A0A9X0WDX0</accession>
<dbReference type="InterPro" id="IPR014027">
    <property type="entry name" value="UDP-Glc/GDP-Man_DH_C"/>
</dbReference>
<dbReference type="Proteomes" id="UP001138768">
    <property type="component" value="Unassembled WGS sequence"/>
</dbReference>
<dbReference type="InterPro" id="IPR014026">
    <property type="entry name" value="UDP-Glc/GDP-Man_DH_dimer"/>
</dbReference>
<dbReference type="PANTHER" id="PTHR43491">
    <property type="entry name" value="UDP-N-ACETYL-D-MANNOSAMINE DEHYDROGENASE"/>
    <property type="match status" value="1"/>
</dbReference>
<dbReference type="SUPFAM" id="SSF48179">
    <property type="entry name" value="6-phosphogluconate dehydrogenase C-terminal domain-like"/>
    <property type="match status" value="1"/>
</dbReference>
<dbReference type="EMBL" id="NRRY01000144">
    <property type="protein sequence ID" value="MBK1621852.1"/>
    <property type="molecule type" value="Genomic_DNA"/>
</dbReference>
<dbReference type="InterPro" id="IPR028359">
    <property type="entry name" value="UDP_ManNAc/GlcNAc_DH"/>
</dbReference>
<feature type="non-terminal residue" evidence="4">
    <location>
        <position position="1"/>
    </location>
</feature>
<evidence type="ECO:0000259" key="3">
    <source>
        <dbReference type="SMART" id="SM00984"/>
    </source>
</evidence>
<gene>
    <name evidence="4" type="ORF">CKO42_26470</name>
</gene>
<comment type="caution">
    <text evidence="4">The sequence shown here is derived from an EMBL/GenBank/DDBJ whole genome shotgun (WGS) entry which is preliminary data.</text>
</comment>
<evidence type="ECO:0000313" key="5">
    <source>
        <dbReference type="Proteomes" id="UP001138768"/>
    </source>
</evidence>
<dbReference type="PANTHER" id="PTHR43491:SF2">
    <property type="entry name" value="UDP-N-ACETYL-D-MANNOSAMINE DEHYDROGENASE"/>
    <property type="match status" value="1"/>
</dbReference>
<dbReference type="Gene3D" id="3.40.50.720">
    <property type="entry name" value="NAD(P)-binding Rossmann-like Domain"/>
    <property type="match status" value="1"/>
</dbReference>
<dbReference type="Pfam" id="PF03720">
    <property type="entry name" value="UDPG_MGDP_dh_C"/>
    <property type="match status" value="1"/>
</dbReference>
<dbReference type="GO" id="GO:0051287">
    <property type="term" value="F:NAD binding"/>
    <property type="evidence" value="ECO:0007669"/>
    <property type="project" value="InterPro"/>
</dbReference>
<comment type="similarity">
    <text evidence="1">Belongs to the UDP-glucose/GDP-mannose dehydrogenase family.</text>
</comment>
<sequence>LYRQIITAGTHPASSIRVAEAAKVIENTQRDLNIALMNELALLFDKLGIDTLEVLEAAGSKWNFLPFRPGLVGGHCIGVDPYYLTHKAVTIGYHPEVILAGRRINDRMGAHVAERVVKLMLKQGIDLSHSRVLVLGLTFKENCPDLRNTRVIDIIGALKDYNLSVDGYDPWVDRSEAKQELGIDCLPELPNAGTYGAIILAVAHREFIELGAAAIRALGVPGASILYDVKSVLPVTDVDGRL</sequence>
<keyword evidence="5" id="KW-1185">Reference proteome</keyword>
<dbReference type="SMART" id="SM00984">
    <property type="entry name" value="UDPG_MGDP_dh_C"/>
    <property type="match status" value="1"/>
</dbReference>